<gene>
    <name evidence="2" type="ORF">OUZ56_008157</name>
</gene>
<comment type="caution">
    <text evidence="2">The sequence shown here is derived from an EMBL/GenBank/DDBJ whole genome shotgun (WGS) entry which is preliminary data.</text>
</comment>
<feature type="transmembrane region" description="Helical" evidence="1">
    <location>
        <begin position="38"/>
        <end position="58"/>
    </location>
</feature>
<sequence length="59" mass="6843">MKQKKSLEVDCQLHPHLTHISPLLLKTVRRMMGTHHLVFFYLFVEICSRAIGSIAVRLV</sequence>
<keyword evidence="3" id="KW-1185">Reference proteome</keyword>
<protein>
    <submittedName>
        <fullName evidence="2">Uncharacterized protein</fullName>
    </submittedName>
</protein>
<proteinExistence type="predicted"/>
<evidence type="ECO:0000313" key="3">
    <source>
        <dbReference type="Proteomes" id="UP001234178"/>
    </source>
</evidence>
<organism evidence="2 3">
    <name type="scientific">Daphnia magna</name>
    <dbReference type="NCBI Taxonomy" id="35525"/>
    <lineage>
        <taxon>Eukaryota</taxon>
        <taxon>Metazoa</taxon>
        <taxon>Ecdysozoa</taxon>
        <taxon>Arthropoda</taxon>
        <taxon>Crustacea</taxon>
        <taxon>Branchiopoda</taxon>
        <taxon>Diplostraca</taxon>
        <taxon>Cladocera</taxon>
        <taxon>Anomopoda</taxon>
        <taxon>Daphniidae</taxon>
        <taxon>Daphnia</taxon>
    </lineage>
</organism>
<dbReference type="Proteomes" id="UP001234178">
    <property type="component" value="Unassembled WGS sequence"/>
</dbReference>
<evidence type="ECO:0000256" key="1">
    <source>
        <dbReference type="SAM" id="Phobius"/>
    </source>
</evidence>
<dbReference type="EMBL" id="JAOYFB010000037">
    <property type="protein sequence ID" value="KAK4022706.1"/>
    <property type="molecule type" value="Genomic_DNA"/>
</dbReference>
<keyword evidence="1" id="KW-0472">Membrane</keyword>
<accession>A0ABR0AC46</accession>
<keyword evidence="1" id="KW-1133">Transmembrane helix</keyword>
<evidence type="ECO:0000313" key="2">
    <source>
        <dbReference type="EMBL" id="KAK4022706.1"/>
    </source>
</evidence>
<reference evidence="2 3" key="1">
    <citation type="journal article" date="2023" name="Nucleic Acids Res.">
        <title>The hologenome of Daphnia magna reveals possible DNA methylation and microbiome-mediated evolution of the host genome.</title>
        <authorList>
            <person name="Chaturvedi A."/>
            <person name="Li X."/>
            <person name="Dhandapani V."/>
            <person name="Marshall H."/>
            <person name="Kissane S."/>
            <person name="Cuenca-Cambronero M."/>
            <person name="Asole G."/>
            <person name="Calvet F."/>
            <person name="Ruiz-Romero M."/>
            <person name="Marangio P."/>
            <person name="Guigo R."/>
            <person name="Rago D."/>
            <person name="Mirbahai L."/>
            <person name="Eastwood N."/>
            <person name="Colbourne J.K."/>
            <person name="Zhou J."/>
            <person name="Mallon E."/>
            <person name="Orsini L."/>
        </authorList>
    </citation>
    <scope>NUCLEOTIDE SEQUENCE [LARGE SCALE GENOMIC DNA]</scope>
    <source>
        <strain evidence="2">LRV0_1</strain>
    </source>
</reference>
<name>A0ABR0AC46_9CRUS</name>
<keyword evidence="1" id="KW-0812">Transmembrane</keyword>